<proteinExistence type="predicted"/>
<dbReference type="SUPFAM" id="SSF49562">
    <property type="entry name" value="C2 domain (Calcium/lipid-binding domain, CaLB)"/>
    <property type="match status" value="1"/>
</dbReference>
<dbReference type="InterPro" id="IPR035892">
    <property type="entry name" value="C2_domain_sf"/>
</dbReference>
<organism evidence="2 3">
    <name type="scientific">Flemingia macrophylla</name>
    <dbReference type="NCBI Taxonomy" id="520843"/>
    <lineage>
        <taxon>Eukaryota</taxon>
        <taxon>Viridiplantae</taxon>
        <taxon>Streptophyta</taxon>
        <taxon>Embryophyta</taxon>
        <taxon>Tracheophyta</taxon>
        <taxon>Spermatophyta</taxon>
        <taxon>Magnoliopsida</taxon>
        <taxon>eudicotyledons</taxon>
        <taxon>Gunneridae</taxon>
        <taxon>Pentapetalae</taxon>
        <taxon>rosids</taxon>
        <taxon>fabids</taxon>
        <taxon>Fabales</taxon>
        <taxon>Fabaceae</taxon>
        <taxon>Papilionoideae</taxon>
        <taxon>50 kb inversion clade</taxon>
        <taxon>NPAAA clade</taxon>
        <taxon>indigoferoid/millettioid clade</taxon>
        <taxon>Phaseoleae</taxon>
        <taxon>Flemingia</taxon>
    </lineage>
</organism>
<dbReference type="AlphaFoldDB" id="A0ABD1MJB8"/>
<comment type="caution">
    <text evidence="2">The sequence shown here is derived from an EMBL/GenBank/DDBJ whole genome shotgun (WGS) entry which is preliminary data.</text>
</comment>
<evidence type="ECO:0000313" key="2">
    <source>
        <dbReference type="EMBL" id="KAL2335910.1"/>
    </source>
</evidence>
<dbReference type="Pfam" id="PF00168">
    <property type="entry name" value="C2"/>
    <property type="match status" value="1"/>
</dbReference>
<accession>A0ABD1MJB8</accession>
<sequence>MEEKPKSRTLEITVISGESIRMDRSSVAENVYVVVRAECLNCCTTKMMNEDGGLLAWNEKFLLDIPSRATSITFEVQCKKYKDVRPIGVARIALSDFLSGNNNIVLESVPQMLCYGLRNWEGQRNGVIHFSVKMATPGHNLCPETKEV</sequence>
<dbReference type="InterPro" id="IPR044750">
    <property type="entry name" value="C2_SRC2/BAP"/>
</dbReference>
<dbReference type="Gene3D" id="2.60.40.150">
    <property type="entry name" value="C2 domain"/>
    <property type="match status" value="1"/>
</dbReference>
<dbReference type="SMART" id="SM00239">
    <property type="entry name" value="C2"/>
    <property type="match status" value="1"/>
</dbReference>
<keyword evidence="3" id="KW-1185">Reference proteome</keyword>
<reference evidence="2 3" key="1">
    <citation type="submission" date="2024-08" db="EMBL/GenBank/DDBJ databases">
        <title>Insights into the chromosomal genome structure of Flemingia macrophylla.</title>
        <authorList>
            <person name="Ding Y."/>
            <person name="Zhao Y."/>
            <person name="Bi W."/>
            <person name="Wu M."/>
            <person name="Zhao G."/>
            <person name="Gong Y."/>
            <person name="Li W."/>
            <person name="Zhang P."/>
        </authorList>
    </citation>
    <scope>NUCLEOTIDE SEQUENCE [LARGE SCALE GENOMIC DNA]</scope>
    <source>
        <strain evidence="2">DYQJB</strain>
        <tissue evidence="2">Leaf</tissue>
    </source>
</reference>
<feature type="domain" description="C2" evidence="1">
    <location>
        <begin position="1"/>
        <end position="108"/>
    </location>
</feature>
<dbReference type="PANTHER" id="PTHR32246">
    <property type="entry name" value="INGRESSION PROTEIN FIC1"/>
    <property type="match status" value="1"/>
</dbReference>
<dbReference type="PANTHER" id="PTHR32246:SF64">
    <property type="entry name" value="C2 DOMAIN PROTEIN"/>
    <property type="match status" value="1"/>
</dbReference>
<dbReference type="Proteomes" id="UP001603857">
    <property type="component" value="Unassembled WGS sequence"/>
</dbReference>
<dbReference type="EMBL" id="JBGMDY010000004">
    <property type="protein sequence ID" value="KAL2335910.1"/>
    <property type="molecule type" value="Genomic_DNA"/>
</dbReference>
<dbReference type="PROSITE" id="PS50004">
    <property type="entry name" value="C2"/>
    <property type="match status" value="1"/>
</dbReference>
<protein>
    <recommendedName>
        <fullName evidence="1">C2 domain-containing protein</fullName>
    </recommendedName>
</protein>
<name>A0ABD1MJB8_9FABA</name>
<gene>
    <name evidence="2" type="ORF">Fmac_010356</name>
</gene>
<dbReference type="CDD" id="cd04051">
    <property type="entry name" value="C2_SRC2_like"/>
    <property type="match status" value="1"/>
</dbReference>
<evidence type="ECO:0000259" key="1">
    <source>
        <dbReference type="PROSITE" id="PS50004"/>
    </source>
</evidence>
<dbReference type="InterPro" id="IPR000008">
    <property type="entry name" value="C2_dom"/>
</dbReference>
<evidence type="ECO:0000313" key="3">
    <source>
        <dbReference type="Proteomes" id="UP001603857"/>
    </source>
</evidence>